<keyword evidence="5" id="KW-1185">Reference proteome</keyword>
<dbReference type="EMBL" id="LHYH01000011">
    <property type="protein sequence ID" value="KXB07118.1"/>
    <property type="molecule type" value="Genomic_DNA"/>
</dbReference>
<dbReference type="InterPro" id="IPR029030">
    <property type="entry name" value="Caspase-like_dom_sf"/>
</dbReference>
<dbReference type="Gene3D" id="2.60.40.10">
    <property type="entry name" value="Immunoglobulins"/>
    <property type="match status" value="1"/>
</dbReference>
<dbReference type="InterPro" id="IPR001769">
    <property type="entry name" value="Gingipain"/>
</dbReference>
<organism evidence="4 5">
    <name type="scientific">candidate division MSBL1 archaeon SCGC-AAA382K21</name>
    <dbReference type="NCBI Taxonomy" id="1698283"/>
    <lineage>
        <taxon>Archaea</taxon>
        <taxon>Methanobacteriati</taxon>
        <taxon>Methanobacteriota</taxon>
        <taxon>candidate division MSBL1</taxon>
    </lineage>
</organism>
<evidence type="ECO:0000313" key="4">
    <source>
        <dbReference type="EMBL" id="KXB07118.1"/>
    </source>
</evidence>
<evidence type="ECO:0000259" key="3">
    <source>
        <dbReference type="Pfam" id="PF01364"/>
    </source>
</evidence>
<keyword evidence="1" id="KW-0732">Signal</keyword>
<dbReference type="SUPFAM" id="SSF49464">
    <property type="entry name" value="Carboxypeptidase regulatory domain-like"/>
    <property type="match status" value="1"/>
</dbReference>
<dbReference type="InterPro" id="IPR008969">
    <property type="entry name" value="CarboxyPept-like_regulatory"/>
</dbReference>
<evidence type="ECO:0000256" key="1">
    <source>
        <dbReference type="ARBA" id="ARBA00022729"/>
    </source>
</evidence>
<sequence length="790" mass="87876">MRKFLTFVGVFLLSLFLSFGAGSINQTQASSSTVETKSFTVNIPRPNVVLENGVSHVTVRGFGSTSTPHYPMLPTKTFYFEVPWNSENITVSLRGCDTEILGEHEEVRVCPPPVANPSDFNDTLSSGGSSSLTGTYPKFKYKPFGVRYLKSHKLVAVGIYPVAYRAETNELVWRKNYELEISYSRSEDFAASSAQPIRSSRPFESLAKRIVYNYESNKSGETTVAFSTKSSPSNPVYSSDPISIIVTDSALENDLQPLADWKTKKGVPTDIYTTSYIYSNYSGYDSAEKIRNFLKNMESTYGIDWVTLAGDNDTVPPRYCWSSELGENIPTDYYYADLTGSWDADGDHIYGETSDDLDWLPEVYVGRLPASNSSTMQSLVKNIINYENNPPSGSWFKKAVLAGAYSNYNNDTNGDDTKDRSKTDEALLKENIDNLLPWTFASDTLYEKSGVDPSQYAHDYALCTENVVNRMSLGASVTNWAGHGSATGIYRRVWDADSDGDGWCDTYDSPDGGEFSDHSFFTTSDALTNGDKKPLIYADACSTGEFDYSSDSLAEYMLKNYAIGYVGASRLSLYCIAWDGPNDPWNQSHDYRFWKQFFNYGKYRPGQALYDSKVDYMQDFSGSYDPENDSASRANFFDYNLFGDPQIPVWTSVPENFAVSCPAEITVGISQSVTVTVENSSGNPVENARVCLQKGSDIYAYGFTDSSGNITFNANPSTAGEINITTTKHNYFPYENTIYAKRSEEQPVGGVFHPADREKIREQGGGTLTVFVIPLVSLIATLTFAVWWKK</sequence>
<evidence type="ECO:0000313" key="5">
    <source>
        <dbReference type="Proteomes" id="UP000070504"/>
    </source>
</evidence>
<dbReference type="Gene3D" id="2.60.40.3800">
    <property type="match status" value="1"/>
</dbReference>
<dbReference type="GO" id="GO:0006508">
    <property type="term" value="P:proteolysis"/>
    <property type="evidence" value="ECO:0007669"/>
    <property type="project" value="InterPro"/>
</dbReference>
<name>A0A133VKY8_9EURY</name>
<dbReference type="Gene3D" id="3.40.50.10390">
    <property type="entry name" value="Gingipain r, domain 1"/>
    <property type="match status" value="1"/>
</dbReference>
<dbReference type="SUPFAM" id="SSF52129">
    <property type="entry name" value="Caspase-like"/>
    <property type="match status" value="1"/>
</dbReference>
<accession>A0A133VKY8</accession>
<dbReference type="AlphaFoldDB" id="A0A133VKY8"/>
<feature type="domain" description="Gingipain" evidence="3">
    <location>
        <begin position="244"/>
        <end position="648"/>
    </location>
</feature>
<evidence type="ECO:0000256" key="2">
    <source>
        <dbReference type="SAM" id="Phobius"/>
    </source>
</evidence>
<reference evidence="4 5" key="1">
    <citation type="journal article" date="2016" name="Sci. Rep.">
        <title>Metabolic traits of an uncultured archaeal lineage -MSBL1- from brine pools of the Red Sea.</title>
        <authorList>
            <person name="Mwirichia R."/>
            <person name="Alam I."/>
            <person name="Rashid M."/>
            <person name="Vinu M."/>
            <person name="Ba-Alawi W."/>
            <person name="Anthony Kamau A."/>
            <person name="Kamanda Ngugi D."/>
            <person name="Goker M."/>
            <person name="Klenk H.P."/>
            <person name="Bajic V."/>
            <person name="Stingl U."/>
        </authorList>
    </citation>
    <scope>NUCLEOTIDE SEQUENCE [LARGE SCALE GENOMIC DNA]</scope>
    <source>
        <strain evidence="4">SCGC-AAA382K21</strain>
    </source>
</reference>
<comment type="caution">
    <text evidence="4">The sequence shown here is derived from an EMBL/GenBank/DDBJ whole genome shotgun (WGS) entry which is preliminary data.</text>
</comment>
<dbReference type="InterPro" id="IPR038490">
    <property type="entry name" value="Gingipain_propep_sf"/>
</dbReference>
<feature type="transmembrane region" description="Helical" evidence="2">
    <location>
        <begin position="768"/>
        <end position="788"/>
    </location>
</feature>
<dbReference type="Pfam" id="PF01364">
    <property type="entry name" value="Peptidase_C25"/>
    <property type="match status" value="1"/>
</dbReference>
<keyword evidence="2" id="KW-0812">Transmembrane</keyword>
<dbReference type="Proteomes" id="UP000070504">
    <property type="component" value="Unassembled WGS sequence"/>
</dbReference>
<proteinExistence type="predicted"/>
<keyword evidence="2" id="KW-0472">Membrane</keyword>
<dbReference type="InterPro" id="IPR029031">
    <property type="entry name" value="Gingipain_N_sf"/>
</dbReference>
<gene>
    <name evidence="4" type="ORF">AKJ54_00740</name>
</gene>
<dbReference type="Gene3D" id="3.40.50.1460">
    <property type="match status" value="1"/>
</dbReference>
<dbReference type="GO" id="GO:0008234">
    <property type="term" value="F:cysteine-type peptidase activity"/>
    <property type="evidence" value="ECO:0007669"/>
    <property type="project" value="InterPro"/>
</dbReference>
<protein>
    <recommendedName>
        <fullName evidence="3">Gingipain domain-containing protein</fullName>
    </recommendedName>
</protein>
<keyword evidence="2" id="KW-1133">Transmembrane helix</keyword>
<dbReference type="InterPro" id="IPR013783">
    <property type="entry name" value="Ig-like_fold"/>
</dbReference>